<dbReference type="Proteomes" id="UP000198705">
    <property type="component" value="Unassembled WGS sequence"/>
</dbReference>
<sequence>MGNTGKKWLKIGLGILIGVFIMLFIAQWYIKNKLTSYIENDLPKTMKVSYSDLSVNIFSGSLEVNELQFFRIGQTTNDTLMQLKLHQLLVKNVGYWSYLVKNTIHVSDVALENPTVYYNHNPKVQKSAYKSESNNSFEKTVIVDGFNMENGHINMYNLETDSLMLHVKNTHFSLKNIRFDAKTQKQKIPIAYNGLHLMFDSLFFRMSDYDDLRIGKSEIENKQINLQDVTIKTKYAKKELSRIIPKERDHYNIRMASIELNEFDYGFRQDSILQIKSPQVLITEIDADIYRDKLVADDMSIKPLYSKMLRDLKFDLAIDEVKIVDTKISYSEKVKADRQAGTVNFNDFQAIIKNVSNTYVSPAKTTLDIRTEFMNHAPLHANWEFDVNNMQDRFLFQAEIDLLKASYLNTFLQPNLNVRLEGELEKTYLTIDGNDNSSQIDFKTKYENFDVVVLREDGKEKNKFLSDVVNIFVSKNSNKRKSQFVEVTKQGVERNKNQSVFNYIWINTRAGLLKAMTFE</sequence>
<reference evidence="3" key="1">
    <citation type="submission" date="2016-10" db="EMBL/GenBank/DDBJ databases">
        <authorList>
            <person name="Varghese N."/>
            <person name="Submissions S."/>
        </authorList>
    </citation>
    <scope>NUCLEOTIDE SEQUENCE [LARGE SCALE GENOMIC DNA]</scope>
    <source>
        <strain evidence="3">DSM 23925</strain>
    </source>
</reference>
<name>A0A1I5BZZ2_9FLAO</name>
<dbReference type="EMBL" id="FOVN01000004">
    <property type="protein sequence ID" value="SFN80212.1"/>
    <property type="molecule type" value="Genomic_DNA"/>
</dbReference>
<evidence type="ECO:0000256" key="1">
    <source>
        <dbReference type="SAM" id="Phobius"/>
    </source>
</evidence>
<protein>
    <recommendedName>
        <fullName evidence="4">DUF748 domain-containing protein</fullName>
    </recommendedName>
</protein>
<evidence type="ECO:0000313" key="3">
    <source>
        <dbReference type="Proteomes" id="UP000198705"/>
    </source>
</evidence>
<gene>
    <name evidence="2" type="ORF">SAMN04487989_10498</name>
</gene>
<dbReference type="RefSeq" id="WP_092208366.1">
    <property type="nucleotide sequence ID" value="NZ_FOVN01000004.1"/>
</dbReference>
<keyword evidence="1" id="KW-0472">Membrane</keyword>
<evidence type="ECO:0000313" key="2">
    <source>
        <dbReference type="EMBL" id="SFN80212.1"/>
    </source>
</evidence>
<keyword evidence="1" id="KW-0812">Transmembrane</keyword>
<evidence type="ECO:0008006" key="4">
    <source>
        <dbReference type="Google" id="ProtNLM"/>
    </source>
</evidence>
<proteinExistence type="predicted"/>
<dbReference type="AlphaFoldDB" id="A0A1I5BZZ2"/>
<organism evidence="2 3">
    <name type="scientific">Bizionia echini</name>
    <dbReference type="NCBI Taxonomy" id="649333"/>
    <lineage>
        <taxon>Bacteria</taxon>
        <taxon>Pseudomonadati</taxon>
        <taxon>Bacteroidota</taxon>
        <taxon>Flavobacteriia</taxon>
        <taxon>Flavobacteriales</taxon>
        <taxon>Flavobacteriaceae</taxon>
        <taxon>Bizionia</taxon>
    </lineage>
</organism>
<dbReference type="OrthoDB" id="1412480at2"/>
<accession>A0A1I5BZZ2</accession>
<feature type="transmembrane region" description="Helical" evidence="1">
    <location>
        <begin position="12"/>
        <end position="30"/>
    </location>
</feature>
<keyword evidence="3" id="KW-1185">Reference proteome</keyword>
<keyword evidence="1" id="KW-1133">Transmembrane helix</keyword>
<dbReference type="STRING" id="649333.SAMN04487989_10498"/>